<dbReference type="Pfam" id="PF00001">
    <property type="entry name" value="7tm_1"/>
    <property type="match status" value="1"/>
</dbReference>
<dbReference type="PANTHER" id="PTHR24241:SF76">
    <property type="entry name" value="NEUROPEPTIDE SIFAMIDE RECEPTOR"/>
    <property type="match status" value="1"/>
</dbReference>
<dbReference type="SUPFAM" id="SSF81321">
    <property type="entry name" value="Family A G protein-coupled receptor-like"/>
    <property type="match status" value="1"/>
</dbReference>
<sequence>MMVIVVVLFVISWLPLYSIFTMVKMGISVEENFNEKVLGVMVPVAQWLGASNSCINPVLYTFCNKKFRKGFLAIIKSRSCCGTLRFETTHKGTKSTVLRSTFKSRCETQTEYVNSSQV</sequence>
<dbReference type="PANTHER" id="PTHR24241">
    <property type="entry name" value="NEUROPEPTIDE RECEPTOR-RELATED G-PROTEIN COUPLED RECEPTOR"/>
    <property type="match status" value="1"/>
</dbReference>
<keyword evidence="6" id="KW-0472">Membrane</keyword>
<dbReference type="InterPro" id="IPR000276">
    <property type="entry name" value="GPCR_Rhodpsn"/>
</dbReference>
<name>A0AAV4W7Y3_CAEEX</name>
<keyword evidence="10" id="KW-1185">Reference proteome</keyword>
<evidence type="ECO:0000256" key="7">
    <source>
        <dbReference type="ARBA" id="ARBA00023170"/>
    </source>
</evidence>
<gene>
    <name evidence="9" type="primary">SIFaR</name>
    <name evidence="9" type="ORF">CEXT_393471</name>
</gene>
<feature type="domain" description="G-protein coupled receptors family 1 profile" evidence="8">
    <location>
        <begin position="1"/>
        <end position="60"/>
    </location>
</feature>
<dbReference type="PROSITE" id="PS50262">
    <property type="entry name" value="G_PROTEIN_RECEP_F1_2"/>
    <property type="match status" value="1"/>
</dbReference>
<evidence type="ECO:0000256" key="1">
    <source>
        <dbReference type="ARBA" id="ARBA00004651"/>
    </source>
</evidence>
<comment type="subcellular location">
    <subcellularLocation>
        <location evidence="1">Cell membrane</location>
        <topology evidence="1">Multi-pass membrane protein</topology>
    </subcellularLocation>
</comment>
<protein>
    <submittedName>
        <fullName evidence="9">Neuropeptide SIFamide receptor</fullName>
    </submittedName>
</protein>
<dbReference type="GO" id="GO:0004930">
    <property type="term" value="F:G protein-coupled receptor activity"/>
    <property type="evidence" value="ECO:0007669"/>
    <property type="project" value="InterPro"/>
</dbReference>
<evidence type="ECO:0000313" key="9">
    <source>
        <dbReference type="EMBL" id="GIY77490.1"/>
    </source>
</evidence>
<evidence type="ECO:0000256" key="5">
    <source>
        <dbReference type="ARBA" id="ARBA00022989"/>
    </source>
</evidence>
<comment type="similarity">
    <text evidence="2">Belongs to the G-protein coupled receptor 1 family.</text>
</comment>
<keyword evidence="5" id="KW-1133">Transmembrane helix</keyword>
<comment type="caution">
    <text evidence="9">The sequence shown here is derived from an EMBL/GenBank/DDBJ whole genome shotgun (WGS) entry which is preliminary data.</text>
</comment>
<dbReference type="AlphaFoldDB" id="A0AAV4W7Y3"/>
<dbReference type="GO" id="GO:0005886">
    <property type="term" value="C:plasma membrane"/>
    <property type="evidence" value="ECO:0007669"/>
    <property type="project" value="UniProtKB-SubCell"/>
</dbReference>
<proteinExistence type="inferred from homology"/>
<keyword evidence="7 9" id="KW-0675">Receptor</keyword>
<evidence type="ECO:0000259" key="8">
    <source>
        <dbReference type="PROSITE" id="PS50262"/>
    </source>
</evidence>
<evidence type="ECO:0000256" key="4">
    <source>
        <dbReference type="ARBA" id="ARBA00022692"/>
    </source>
</evidence>
<dbReference type="EMBL" id="BPLR01015635">
    <property type="protein sequence ID" value="GIY77490.1"/>
    <property type="molecule type" value="Genomic_DNA"/>
</dbReference>
<keyword evidence="3" id="KW-1003">Cell membrane</keyword>
<accession>A0AAV4W7Y3</accession>
<evidence type="ECO:0000313" key="10">
    <source>
        <dbReference type="Proteomes" id="UP001054945"/>
    </source>
</evidence>
<dbReference type="InterPro" id="IPR017452">
    <property type="entry name" value="GPCR_Rhodpsn_7TM"/>
</dbReference>
<dbReference type="GO" id="GO:0042277">
    <property type="term" value="F:peptide binding"/>
    <property type="evidence" value="ECO:0007669"/>
    <property type="project" value="TreeGrafter"/>
</dbReference>
<organism evidence="9 10">
    <name type="scientific">Caerostris extrusa</name>
    <name type="common">Bark spider</name>
    <name type="synonym">Caerostris bankana</name>
    <dbReference type="NCBI Taxonomy" id="172846"/>
    <lineage>
        <taxon>Eukaryota</taxon>
        <taxon>Metazoa</taxon>
        <taxon>Ecdysozoa</taxon>
        <taxon>Arthropoda</taxon>
        <taxon>Chelicerata</taxon>
        <taxon>Arachnida</taxon>
        <taxon>Araneae</taxon>
        <taxon>Araneomorphae</taxon>
        <taxon>Entelegynae</taxon>
        <taxon>Araneoidea</taxon>
        <taxon>Araneidae</taxon>
        <taxon>Caerostris</taxon>
    </lineage>
</organism>
<keyword evidence="4" id="KW-0812">Transmembrane</keyword>
<dbReference type="PRINTS" id="PR00237">
    <property type="entry name" value="GPCRRHODOPSN"/>
</dbReference>
<evidence type="ECO:0000256" key="6">
    <source>
        <dbReference type="ARBA" id="ARBA00023136"/>
    </source>
</evidence>
<dbReference type="GO" id="GO:0032870">
    <property type="term" value="P:cellular response to hormone stimulus"/>
    <property type="evidence" value="ECO:0007669"/>
    <property type="project" value="TreeGrafter"/>
</dbReference>
<reference evidence="9 10" key="1">
    <citation type="submission" date="2021-06" db="EMBL/GenBank/DDBJ databases">
        <title>Caerostris extrusa draft genome.</title>
        <authorList>
            <person name="Kono N."/>
            <person name="Arakawa K."/>
        </authorList>
    </citation>
    <scope>NUCLEOTIDE SEQUENCE [LARGE SCALE GENOMIC DNA]</scope>
</reference>
<evidence type="ECO:0000256" key="3">
    <source>
        <dbReference type="ARBA" id="ARBA00022475"/>
    </source>
</evidence>
<dbReference type="Proteomes" id="UP001054945">
    <property type="component" value="Unassembled WGS sequence"/>
</dbReference>
<dbReference type="Gene3D" id="1.20.1070.10">
    <property type="entry name" value="Rhodopsin 7-helix transmembrane proteins"/>
    <property type="match status" value="1"/>
</dbReference>
<evidence type="ECO:0000256" key="2">
    <source>
        <dbReference type="ARBA" id="ARBA00010663"/>
    </source>
</evidence>